<comment type="similarity">
    <text evidence="1 3">Belongs to the short-chain dehydrogenases/reductases (SDR) family.</text>
</comment>
<dbReference type="SUPFAM" id="SSF51735">
    <property type="entry name" value="NAD(P)-binding Rossmann-fold domains"/>
    <property type="match status" value="1"/>
</dbReference>
<dbReference type="GO" id="GO:0008667">
    <property type="term" value="F:2,3-dihydro-2,3-dihydroxybenzoate dehydrogenase activity"/>
    <property type="evidence" value="ECO:0007669"/>
    <property type="project" value="UniProtKB-EC"/>
</dbReference>
<comment type="caution">
    <text evidence="4">The sequence shown here is derived from an EMBL/GenBank/DDBJ whole genome shotgun (WGS) entry which is preliminary data.</text>
</comment>
<dbReference type="PATRIC" id="fig|1886670.3.peg.4601"/>
<dbReference type="CDD" id="cd05374">
    <property type="entry name" value="17beta-HSD-like_SDR_c"/>
    <property type="match status" value="1"/>
</dbReference>
<evidence type="ECO:0000256" key="2">
    <source>
        <dbReference type="ARBA" id="ARBA00023002"/>
    </source>
</evidence>
<dbReference type="Pfam" id="PF00106">
    <property type="entry name" value="adh_short"/>
    <property type="match status" value="1"/>
</dbReference>
<dbReference type="Gene3D" id="3.40.50.720">
    <property type="entry name" value="NAD(P)-binding Rossmann-like Domain"/>
    <property type="match status" value="1"/>
</dbReference>
<dbReference type="PANTHER" id="PTHR42901:SF1">
    <property type="entry name" value="ALCOHOL DEHYDROGENASE"/>
    <property type="match status" value="1"/>
</dbReference>
<dbReference type="NCBIfam" id="NF006776">
    <property type="entry name" value="PRK09291.1"/>
    <property type="match status" value="1"/>
</dbReference>
<keyword evidence="5" id="KW-1185">Reference proteome</keyword>
<gene>
    <name evidence="4" type="primary">entA</name>
    <name evidence="4" type="ORF">PTI45_04579</name>
</gene>
<accession>A0A1E3KX47</accession>
<reference evidence="4 5" key="1">
    <citation type="submission" date="2016-08" db="EMBL/GenBank/DDBJ databases">
        <title>Genome sequencing of Paenibacillus sp. TI45-13ar, isolated from Korean traditional nuruk.</title>
        <authorList>
            <person name="Kim S.-J."/>
        </authorList>
    </citation>
    <scope>NUCLEOTIDE SEQUENCE [LARGE SCALE GENOMIC DNA]</scope>
    <source>
        <strain evidence="4 5">TI45-13ar</strain>
    </source>
</reference>
<dbReference type="PRINTS" id="PR00081">
    <property type="entry name" value="GDHRDH"/>
</dbReference>
<evidence type="ECO:0000313" key="5">
    <source>
        <dbReference type="Proteomes" id="UP000094578"/>
    </source>
</evidence>
<sequence>MLGKKTIFITGAGSGLGKGAALGLAKKGHKVIASVEIIPQVTELREEAKAQGLDIEVLKLDVNKPLDRIQLEKYDFDVYVANAGIGEGGPLAEIPVDNIRQIFDTNVFNSLEMVQIVARQFVAKKKGKIIFVSSIAGLSVTPYLGAYCASKHAVEAMAQALKEELKEFGIQVATINPGPYKTGFNDNMFEQKEKWYDEKTNFTKRADLLKGEKMLAQQFDPQDMIDKMVEVIDAKHHPFRNVYPKPSEEQVKEYQAKIWEETV</sequence>
<dbReference type="EMBL" id="MDER01000096">
    <property type="protein sequence ID" value="ODP26122.1"/>
    <property type="molecule type" value="Genomic_DNA"/>
</dbReference>
<dbReference type="RefSeq" id="WP_069329880.1">
    <property type="nucleotide sequence ID" value="NZ_MDER01000096.1"/>
</dbReference>
<evidence type="ECO:0000256" key="3">
    <source>
        <dbReference type="RuleBase" id="RU000363"/>
    </source>
</evidence>
<dbReference type="PANTHER" id="PTHR42901">
    <property type="entry name" value="ALCOHOL DEHYDROGENASE"/>
    <property type="match status" value="1"/>
</dbReference>
<dbReference type="AlphaFoldDB" id="A0A1E3KX47"/>
<proteinExistence type="inferred from homology"/>
<protein>
    <submittedName>
        <fullName evidence="4">2,3-dihydro-2,3-dihydroxybenzoate dehydrogenase</fullName>
        <ecNumber evidence="4">1.3.1.28</ecNumber>
    </submittedName>
</protein>
<dbReference type="Proteomes" id="UP000094578">
    <property type="component" value="Unassembled WGS sequence"/>
</dbReference>
<organism evidence="4 5">
    <name type="scientific">Paenibacillus nuruki</name>
    <dbReference type="NCBI Taxonomy" id="1886670"/>
    <lineage>
        <taxon>Bacteria</taxon>
        <taxon>Bacillati</taxon>
        <taxon>Bacillota</taxon>
        <taxon>Bacilli</taxon>
        <taxon>Bacillales</taxon>
        <taxon>Paenibacillaceae</taxon>
        <taxon>Paenibacillus</taxon>
    </lineage>
</organism>
<evidence type="ECO:0000256" key="1">
    <source>
        <dbReference type="ARBA" id="ARBA00006484"/>
    </source>
</evidence>
<name>A0A1E3KX47_9BACL</name>
<dbReference type="InterPro" id="IPR036291">
    <property type="entry name" value="NAD(P)-bd_dom_sf"/>
</dbReference>
<dbReference type="PRINTS" id="PR00080">
    <property type="entry name" value="SDRFAMILY"/>
</dbReference>
<dbReference type="EC" id="1.3.1.28" evidence="4"/>
<dbReference type="STRING" id="1886670.PTI45_04579"/>
<keyword evidence="2 4" id="KW-0560">Oxidoreductase</keyword>
<dbReference type="InterPro" id="IPR002347">
    <property type="entry name" value="SDR_fam"/>
</dbReference>
<evidence type="ECO:0000313" key="4">
    <source>
        <dbReference type="EMBL" id="ODP26122.1"/>
    </source>
</evidence>